<feature type="transmembrane region" description="Helical" evidence="7">
    <location>
        <begin position="70"/>
        <end position="91"/>
    </location>
</feature>
<dbReference type="Pfam" id="PF00854">
    <property type="entry name" value="PTR2"/>
    <property type="match status" value="1"/>
</dbReference>
<dbReference type="PROSITE" id="PS50850">
    <property type="entry name" value="MFS"/>
    <property type="match status" value="1"/>
</dbReference>
<dbReference type="AlphaFoldDB" id="A0A383EDP3"/>
<evidence type="ECO:0000256" key="1">
    <source>
        <dbReference type="ARBA" id="ARBA00004651"/>
    </source>
</evidence>
<keyword evidence="6 7" id="KW-0472">Membrane</keyword>
<dbReference type="PANTHER" id="PTHR23517">
    <property type="entry name" value="RESISTANCE PROTEIN MDTM, PUTATIVE-RELATED-RELATED"/>
    <property type="match status" value="1"/>
</dbReference>
<name>A0A383EDP3_9ZZZZ</name>
<dbReference type="InterPro" id="IPR000109">
    <property type="entry name" value="POT_fam"/>
</dbReference>
<dbReference type="SUPFAM" id="SSF103473">
    <property type="entry name" value="MFS general substrate transporter"/>
    <property type="match status" value="1"/>
</dbReference>
<dbReference type="EMBL" id="UINC01224562">
    <property type="protein sequence ID" value="SVE54238.1"/>
    <property type="molecule type" value="Genomic_DNA"/>
</dbReference>
<comment type="subcellular location">
    <subcellularLocation>
        <location evidence="1">Cell membrane</location>
        <topology evidence="1">Multi-pass membrane protein</topology>
    </subcellularLocation>
</comment>
<dbReference type="GO" id="GO:0006857">
    <property type="term" value="P:oligopeptide transport"/>
    <property type="evidence" value="ECO:0007669"/>
    <property type="project" value="InterPro"/>
</dbReference>
<dbReference type="InterPro" id="IPR020846">
    <property type="entry name" value="MFS_dom"/>
</dbReference>
<keyword evidence="5 7" id="KW-1133">Transmembrane helix</keyword>
<keyword evidence="4 7" id="KW-0812">Transmembrane</keyword>
<feature type="transmembrane region" description="Helical" evidence="7">
    <location>
        <begin position="103"/>
        <end position="120"/>
    </location>
</feature>
<dbReference type="GO" id="GO:0005886">
    <property type="term" value="C:plasma membrane"/>
    <property type="evidence" value="ECO:0007669"/>
    <property type="project" value="UniProtKB-SubCell"/>
</dbReference>
<dbReference type="GO" id="GO:1904680">
    <property type="term" value="F:peptide transmembrane transporter activity"/>
    <property type="evidence" value="ECO:0007669"/>
    <property type="project" value="InterPro"/>
</dbReference>
<evidence type="ECO:0000259" key="8">
    <source>
        <dbReference type="PROSITE" id="PS50850"/>
    </source>
</evidence>
<dbReference type="PANTHER" id="PTHR23517:SF15">
    <property type="entry name" value="PROTON-DEPENDENT OLIGOPEPTIDE FAMILY TRANSPORT PROTEIN"/>
    <property type="match status" value="1"/>
</dbReference>
<dbReference type="Gene3D" id="1.20.1250.20">
    <property type="entry name" value="MFS general substrate transporter like domains"/>
    <property type="match status" value="1"/>
</dbReference>
<accession>A0A383EDP3</accession>
<keyword evidence="3" id="KW-1003">Cell membrane</keyword>
<dbReference type="NCBIfam" id="TIGR00924">
    <property type="entry name" value="yjdL_sub1_fam"/>
    <property type="match status" value="1"/>
</dbReference>
<evidence type="ECO:0000256" key="2">
    <source>
        <dbReference type="ARBA" id="ARBA00022448"/>
    </source>
</evidence>
<dbReference type="InterPro" id="IPR018456">
    <property type="entry name" value="PTR2_symporter_CS"/>
</dbReference>
<feature type="non-terminal residue" evidence="9">
    <location>
        <position position="192"/>
    </location>
</feature>
<evidence type="ECO:0000256" key="6">
    <source>
        <dbReference type="ARBA" id="ARBA00023136"/>
    </source>
</evidence>
<dbReference type="InterPro" id="IPR050171">
    <property type="entry name" value="MFS_Transporters"/>
</dbReference>
<dbReference type="InterPro" id="IPR005279">
    <property type="entry name" value="Dipep/tripep_permease"/>
</dbReference>
<protein>
    <recommendedName>
        <fullName evidence="8">Major facilitator superfamily (MFS) profile domain-containing protein</fullName>
    </recommendedName>
</protein>
<keyword evidence="2" id="KW-0813">Transport</keyword>
<sequence length="192" mass="21833">MAQIIGYILFTVLILFIAKTYLDKKGHPKALFYLFFAEMWERFSFYGMRALLTLYLIKDYYAHLENNEEIAYGIYAAYGALVYLTPLIGGYLADKFIGYRKSIIFGGILMALGHFCMTFPTDFFFYGALGLLIMGNGFFKPNISTLVGSLYEDSDGAMRDSGFTIFYMGINLGAMIAPLFCGYLGEVYGWHW</sequence>
<evidence type="ECO:0000256" key="7">
    <source>
        <dbReference type="SAM" id="Phobius"/>
    </source>
</evidence>
<dbReference type="InterPro" id="IPR036259">
    <property type="entry name" value="MFS_trans_sf"/>
</dbReference>
<gene>
    <name evidence="9" type="ORF">METZ01_LOCUS507092</name>
</gene>
<reference evidence="9" key="1">
    <citation type="submission" date="2018-05" db="EMBL/GenBank/DDBJ databases">
        <authorList>
            <person name="Lanie J.A."/>
            <person name="Ng W.-L."/>
            <person name="Kazmierczak K.M."/>
            <person name="Andrzejewski T.M."/>
            <person name="Davidsen T.M."/>
            <person name="Wayne K.J."/>
            <person name="Tettelin H."/>
            <person name="Glass J.I."/>
            <person name="Rusch D."/>
            <person name="Podicherti R."/>
            <person name="Tsui H.-C.T."/>
            <person name="Winkler M.E."/>
        </authorList>
    </citation>
    <scope>NUCLEOTIDE SEQUENCE</scope>
</reference>
<feature type="domain" description="Major facilitator superfamily (MFS) profile" evidence="8">
    <location>
        <begin position="30"/>
        <end position="192"/>
    </location>
</feature>
<evidence type="ECO:0000256" key="5">
    <source>
        <dbReference type="ARBA" id="ARBA00022989"/>
    </source>
</evidence>
<proteinExistence type="predicted"/>
<evidence type="ECO:0000256" key="3">
    <source>
        <dbReference type="ARBA" id="ARBA00022475"/>
    </source>
</evidence>
<feature type="transmembrane region" description="Helical" evidence="7">
    <location>
        <begin position="6"/>
        <end position="22"/>
    </location>
</feature>
<evidence type="ECO:0000313" key="9">
    <source>
        <dbReference type="EMBL" id="SVE54238.1"/>
    </source>
</evidence>
<dbReference type="PROSITE" id="PS01023">
    <property type="entry name" value="PTR2_2"/>
    <property type="match status" value="1"/>
</dbReference>
<feature type="transmembrane region" description="Helical" evidence="7">
    <location>
        <begin position="163"/>
        <end position="185"/>
    </location>
</feature>
<organism evidence="9">
    <name type="scientific">marine metagenome</name>
    <dbReference type="NCBI Taxonomy" id="408172"/>
    <lineage>
        <taxon>unclassified sequences</taxon>
        <taxon>metagenomes</taxon>
        <taxon>ecological metagenomes</taxon>
    </lineage>
</organism>
<evidence type="ECO:0000256" key="4">
    <source>
        <dbReference type="ARBA" id="ARBA00022692"/>
    </source>
</evidence>